<organism evidence="1 3">
    <name type="scientific">Vibrio anguillarum</name>
    <name type="common">Listonella anguillarum</name>
    <dbReference type="NCBI Taxonomy" id="55601"/>
    <lineage>
        <taxon>Bacteria</taxon>
        <taxon>Pseudomonadati</taxon>
        <taxon>Pseudomonadota</taxon>
        <taxon>Gammaproteobacteria</taxon>
        <taxon>Vibrionales</taxon>
        <taxon>Vibrionaceae</taxon>
        <taxon>Vibrio</taxon>
    </lineage>
</organism>
<keyword evidence="4" id="KW-1185">Reference proteome</keyword>
<dbReference type="EMBL" id="CP034672">
    <property type="protein sequence ID" value="AZS26297.1"/>
    <property type="molecule type" value="Genomic_DNA"/>
</dbReference>
<evidence type="ECO:0000313" key="2">
    <source>
        <dbReference type="EMBL" id="MBF4374436.1"/>
    </source>
</evidence>
<dbReference type="EMBL" id="RDPI01000019">
    <property type="protein sequence ID" value="MBF4374436.1"/>
    <property type="molecule type" value="Genomic_DNA"/>
</dbReference>
<evidence type="ECO:0000313" key="3">
    <source>
        <dbReference type="Proteomes" id="UP000256923"/>
    </source>
</evidence>
<dbReference type="Proteomes" id="UP000726136">
    <property type="component" value="Unassembled WGS sequence"/>
</dbReference>
<accession>A0A7U6FS39</accession>
<gene>
    <name evidence="1" type="ORF">DYL72_15420</name>
    <name evidence="2" type="ORF">EAY46_15310</name>
</gene>
<protein>
    <submittedName>
        <fullName evidence="1">Uncharacterized protein</fullName>
    </submittedName>
</protein>
<dbReference type="AlphaFoldDB" id="A0A7U6FS39"/>
<reference evidence="1 3" key="1">
    <citation type="submission" date="2018-12" db="EMBL/GenBank/DDBJ databases">
        <title>Characterization and Draft Genome of Vibrio anguillarum J360 Marine Pathogen Isolated from an Outbreak in Lumpfish (Cyclopterus lumpus).</title>
        <authorList>
            <person name="Vasquez J.I."/>
            <person name="Cao T."/>
            <person name="Chakraborty S."/>
            <person name="Gnanagobal H."/>
            <person name="Wescot J."/>
            <person name="Boyce D."/>
            <person name="Santander J."/>
        </authorList>
    </citation>
    <scope>NUCLEOTIDE SEQUENCE [LARGE SCALE GENOMIC DNA]</scope>
    <source>
        <strain evidence="1 3">J360</strain>
    </source>
</reference>
<sequence>MTNFIQTLDKLNFFHHVNAEYPLRTVKEHQSNLFASIFEHDRAYLVAKVLDTQPLEAIETANLNIYRMKSALLLGVATTSVEGHSVMTCFPLNPNTLRSQFYPTEDESLEVEVHFVNKLDGKLIKVLRLLAKDVGFTHELVAQFKDSAQTSRNSELFYQHVRLFFAEHDKDECLITKSTAIILKQHSDNDEPELNAIMTIVDEALSLTEDEMNRLEEIAASQN</sequence>
<proteinExistence type="predicted"/>
<reference evidence="2 4" key="2">
    <citation type="journal article" date="2021" name="PeerJ">
        <title>Analysis of 44 Vibrio anguillarum genomes reveals high genetic diversity.</title>
        <authorList>
            <person name="Hansen M.J."/>
            <person name="Dalsgaard I."/>
        </authorList>
    </citation>
    <scope>NUCLEOTIDE SEQUENCE [LARGE SCALE GENOMIC DNA]</scope>
    <source>
        <strain evidence="2 4">040915-1/1B</strain>
    </source>
</reference>
<dbReference type="Proteomes" id="UP000256923">
    <property type="component" value="Chromosome 1"/>
</dbReference>
<dbReference type="RefSeq" id="WP_116285129.1">
    <property type="nucleotide sequence ID" value="NZ_CP034672.1"/>
</dbReference>
<evidence type="ECO:0000313" key="1">
    <source>
        <dbReference type="EMBL" id="AZS26297.1"/>
    </source>
</evidence>
<name>A0A7U6FS39_VIBAN</name>
<evidence type="ECO:0000313" key="4">
    <source>
        <dbReference type="Proteomes" id="UP000726136"/>
    </source>
</evidence>